<comment type="caution">
    <text evidence="3">The sequence shown here is derived from an EMBL/GenBank/DDBJ whole genome shotgun (WGS) entry which is preliminary data.</text>
</comment>
<dbReference type="InterPro" id="IPR029526">
    <property type="entry name" value="PGBD"/>
</dbReference>
<organism evidence="3 4">
    <name type="scientific">Leptosia nina</name>
    <dbReference type="NCBI Taxonomy" id="320188"/>
    <lineage>
        <taxon>Eukaryota</taxon>
        <taxon>Metazoa</taxon>
        <taxon>Ecdysozoa</taxon>
        <taxon>Arthropoda</taxon>
        <taxon>Hexapoda</taxon>
        <taxon>Insecta</taxon>
        <taxon>Pterygota</taxon>
        <taxon>Neoptera</taxon>
        <taxon>Endopterygota</taxon>
        <taxon>Lepidoptera</taxon>
        <taxon>Glossata</taxon>
        <taxon>Ditrysia</taxon>
        <taxon>Papilionoidea</taxon>
        <taxon>Pieridae</taxon>
        <taxon>Pierinae</taxon>
        <taxon>Leptosia</taxon>
    </lineage>
</organism>
<proteinExistence type="predicted"/>
<evidence type="ECO:0000256" key="1">
    <source>
        <dbReference type="SAM" id="MobiDB-lite"/>
    </source>
</evidence>
<gene>
    <name evidence="3" type="ORF">LNINA_LOCUS1413</name>
</gene>
<dbReference type="Pfam" id="PF13843">
    <property type="entry name" value="DDE_Tnp_1_7"/>
    <property type="match status" value="1"/>
</dbReference>
<feature type="compositionally biased region" description="Basic and acidic residues" evidence="1">
    <location>
        <begin position="62"/>
        <end position="73"/>
    </location>
</feature>
<evidence type="ECO:0000313" key="4">
    <source>
        <dbReference type="Proteomes" id="UP001497472"/>
    </source>
</evidence>
<feature type="region of interest" description="Disordered" evidence="1">
    <location>
        <begin position="62"/>
        <end position="87"/>
    </location>
</feature>
<dbReference type="InterPro" id="IPR052638">
    <property type="entry name" value="PiggyBac_TE-derived"/>
</dbReference>
<reference evidence="3 4" key="1">
    <citation type="submission" date="2023-11" db="EMBL/GenBank/DDBJ databases">
        <authorList>
            <person name="Okamura Y."/>
        </authorList>
    </citation>
    <scope>NUCLEOTIDE SEQUENCE [LARGE SCALE GENOMIC DNA]</scope>
</reference>
<keyword evidence="4" id="KW-1185">Reference proteome</keyword>
<protein>
    <recommendedName>
        <fullName evidence="2">PiggyBac transposable element-derived protein domain-containing protein</fullName>
    </recommendedName>
</protein>
<dbReference type="PANTHER" id="PTHR47055:SF3">
    <property type="entry name" value="PHORBOL-ESTER_DAG-TYPE DOMAIN-CONTAINING PROTEIN"/>
    <property type="match status" value="1"/>
</dbReference>
<evidence type="ECO:0000313" key="3">
    <source>
        <dbReference type="EMBL" id="CAK1541427.1"/>
    </source>
</evidence>
<dbReference type="GO" id="GO:0043565">
    <property type="term" value="F:sequence-specific DNA binding"/>
    <property type="evidence" value="ECO:0007669"/>
    <property type="project" value="TreeGrafter"/>
</dbReference>
<dbReference type="PANTHER" id="PTHR47055">
    <property type="entry name" value="DDE_TNP_1_7 DOMAIN-CONTAINING PROTEIN"/>
    <property type="match status" value="1"/>
</dbReference>
<feature type="compositionally biased region" description="Acidic residues" evidence="1">
    <location>
        <begin position="32"/>
        <end position="42"/>
    </location>
</feature>
<dbReference type="EMBL" id="CAVLEF010000002">
    <property type="protein sequence ID" value="CAK1541427.1"/>
    <property type="molecule type" value="Genomic_DNA"/>
</dbReference>
<dbReference type="AlphaFoldDB" id="A0AAV1IZ76"/>
<sequence>MPRPLTLDEIVEELETGEDSGDIILFPPDDGAVTEEESGDENEANIIHLPSRMLRSQIEIQERRSTSNENRDLADEEEEIGVTSVQKKKKKKDNTIKKWYNTVCNNFTSCGKGDCDEEVFSASRQEMSVVQCFELLYTEDIVNFIRDMSNLYALQRNHTLNVTSDEIRVYIAVLLITGYLTPKYMRMFWEVKNDTHNDLISSSIRRNRFFEIQQYLHLSDSTSLPPNDKFAKVREYFIKLNINFCSNFKKAGSSHISIDETIVPYFGRHGTKQHIHGKPIRFGYKLWSAATRHGYLVNCELYQGASGPGLKMQSELGLGAAVIIELHSRLPQELGPYNLYFDNFFTGLPLLKYLREQNVGGTGTVRENRLENCNLPNSKDMKKEPRGKLCHKASKEIITAKWHDNSIVTIASNCHALNPITKVDRIGFVDKKRAKIQVDCPAVIKMYNKYMGGVDRFDENVDSMRVGLRGKKWWYPLFAFGLDAACQNAWLIKRQSENNWTYCDFRRNVAMIYLQKYGKPLTRKSDCGLPLQIRVPAEVRSSGSADDHSQMDCSQRRCGYCHQRTRKMCGKCNVGLHLKCWYKFHNK</sequence>
<accession>A0AAV1IZ76</accession>
<name>A0AAV1IZ76_9NEOP</name>
<feature type="domain" description="PiggyBac transposable element-derived protein" evidence="2">
    <location>
        <begin position="130"/>
        <end position="490"/>
    </location>
</feature>
<dbReference type="Proteomes" id="UP001497472">
    <property type="component" value="Unassembled WGS sequence"/>
</dbReference>
<evidence type="ECO:0000259" key="2">
    <source>
        <dbReference type="Pfam" id="PF13843"/>
    </source>
</evidence>
<feature type="region of interest" description="Disordered" evidence="1">
    <location>
        <begin position="20"/>
        <end position="42"/>
    </location>
</feature>